<organism evidence="2 3">
    <name type="scientific">Sandaracinus amylolyticus</name>
    <dbReference type="NCBI Taxonomy" id="927083"/>
    <lineage>
        <taxon>Bacteria</taxon>
        <taxon>Pseudomonadati</taxon>
        <taxon>Myxococcota</taxon>
        <taxon>Polyangia</taxon>
        <taxon>Polyangiales</taxon>
        <taxon>Sandaracinaceae</taxon>
        <taxon>Sandaracinus</taxon>
    </lineage>
</organism>
<proteinExistence type="predicted"/>
<dbReference type="STRING" id="927083.DB32_005520"/>
<feature type="region of interest" description="Disordered" evidence="1">
    <location>
        <begin position="13"/>
        <end position="54"/>
    </location>
</feature>
<reference evidence="2 3" key="1">
    <citation type="submission" date="2015-03" db="EMBL/GenBank/DDBJ databases">
        <title>Genome assembly of Sandaracinus amylolyticus DSM 53668.</title>
        <authorList>
            <person name="Sharma G."/>
            <person name="Subramanian S."/>
        </authorList>
    </citation>
    <scope>NUCLEOTIDE SEQUENCE [LARGE SCALE GENOMIC DNA]</scope>
    <source>
        <strain evidence="2 3">DSM 53668</strain>
    </source>
</reference>
<dbReference type="EMBL" id="CP011125">
    <property type="protein sequence ID" value="AKF08371.1"/>
    <property type="molecule type" value="Genomic_DNA"/>
</dbReference>
<protein>
    <submittedName>
        <fullName evidence="2">Uncharacterized protein</fullName>
    </submittedName>
</protein>
<dbReference type="KEGG" id="samy:DB32_005520"/>
<dbReference type="AlphaFoldDB" id="A0A0F6W694"/>
<gene>
    <name evidence="2" type="ORF">DB32_005520</name>
</gene>
<keyword evidence="3" id="KW-1185">Reference proteome</keyword>
<evidence type="ECO:0000313" key="3">
    <source>
        <dbReference type="Proteomes" id="UP000034883"/>
    </source>
</evidence>
<evidence type="ECO:0000256" key="1">
    <source>
        <dbReference type="SAM" id="MobiDB-lite"/>
    </source>
</evidence>
<accession>A0A0F6W694</accession>
<dbReference type="Proteomes" id="UP000034883">
    <property type="component" value="Chromosome"/>
</dbReference>
<dbReference type="RefSeq" id="WP_169791567.1">
    <property type="nucleotide sequence ID" value="NZ_CP011125.1"/>
</dbReference>
<sequence>MLPPYIIEQIRRREQEEAQEAPVIQLPLPEPRRRREQKPATEESDRGVIIIDLA</sequence>
<evidence type="ECO:0000313" key="2">
    <source>
        <dbReference type="EMBL" id="AKF08371.1"/>
    </source>
</evidence>
<feature type="compositionally biased region" description="Basic and acidic residues" evidence="1">
    <location>
        <begin position="30"/>
        <end position="46"/>
    </location>
</feature>
<name>A0A0F6W694_9BACT</name>